<evidence type="ECO:0000313" key="2">
    <source>
        <dbReference type="EMBL" id="MBW0576634.1"/>
    </source>
</evidence>
<keyword evidence="1" id="KW-0472">Membrane</keyword>
<keyword evidence="1" id="KW-0812">Transmembrane</keyword>
<keyword evidence="1" id="KW-1133">Transmembrane helix</keyword>
<dbReference type="Proteomes" id="UP000765509">
    <property type="component" value="Unassembled WGS sequence"/>
</dbReference>
<sequence length="207" mass="22391">MGVAEILTWNQVGANWPHHIFYGQLVPSGALWPFGLNTFSFPLLATIIIYGLRPYPAIIGLLGQFPYHQPAGLYLSFWAWGSFSLPGGLGHLAPYGFYGPRSVGQLGPFWPNPMRPKGGNHLAPKPQLGPPEPILATNPLDPNLAKNPLDTKMAIEPIGPIFGHGTPWTIIPAMASGNHQTSSASTPLNLRGILSIPPCTLYSRLQE</sequence>
<protein>
    <submittedName>
        <fullName evidence="2">Uncharacterized protein</fullName>
    </submittedName>
</protein>
<evidence type="ECO:0000256" key="1">
    <source>
        <dbReference type="SAM" id="Phobius"/>
    </source>
</evidence>
<evidence type="ECO:0000313" key="3">
    <source>
        <dbReference type="Proteomes" id="UP000765509"/>
    </source>
</evidence>
<reference evidence="2" key="1">
    <citation type="submission" date="2021-03" db="EMBL/GenBank/DDBJ databases">
        <title>Draft genome sequence of rust myrtle Austropuccinia psidii MF-1, a brazilian biotype.</title>
        <authorList>
            <person name="Quecine M.C."/>
            <person name="Pachon D.M.R."/>
            <person name="Bonatelli M.L."/>
            <person name="Correr F.H."/>
            <person name="Franceschini L.M."/>
            <person name="Leite T.F."/>
            <person name="Margarido G.R.A."/>
            <person name="Almeida C.A."/>
            <person name="Ferrarezi J.A."/>
            <person name="Labate C.A."/>
        </authorList>
    </citation>
    <scope>NUCLEOTIDE SEQUENCE</scope>
    <source>
        <strain evidence="2">MF-1</strain>
    </source>
</reference>
<accession>A0A9Q3PWF7</accession>
<feature type="non-terminal residue" evidence="2">
    <location>
        <position position="1"/>
    </location>
</feature>
<feature type="transmembrane region" description="Helical" evidence="1">
    <location>
        <begin position="31"/>
        <end position="52"/>
    </location>
</feature>
<name>A0A9Q3PWF7_9BASI</name>
<dbReference type="AlphaFoldDB" id="A0A9Q3PWF7"/>
<gene>
    <name evidence="2" type="ORF">O181_116349</name>
</gene>
<organism evidence="2 3">
    <name type="scientific">Austropuccinia psidii MF-1</name>
    <dbReference type="NCBI Taxonomy" id="1389203"/>
    <lineage>
        <taxon>Eukaryota</taxon>
        <taxon>Fungi</taxon>
        <taxon>Dikarya</taxon>
        <taxon>Basidiomycota</taxon>
        <taxon>Pucciniomycotina</taxon>
        <taxon>Pucciniomycetes</taxon>
        <taxon>Pucciniales</taxon>
        <taxon>Sphaerophragmiaceae</taxon>
        <taxon>Austropuccinia</taxon>
    </lineage>
</organism>
<proteinExistence type="predicted"/>
<keyword evidence="3" id="KW-1185">Reference proteome</keyword>
<dbReference type="EMBL" id="AVOT02098840">
    <property type="protein sequence ID" value="MBW0576634.1"/>
    <property type="molecule type" value="Genomic_DNA"/>
</dbReference>
<comment type="caution">
    <text evidence="2">The sequence shown here is derived from an EMBL/GenBank/DDBJ whole genome shotgun (WGS) entry which is preliminary data.</text>
</comment>